<protein>
    <submittedName>
        <fullName evidence="2">Uncharacterized protein</fullName>
    </submittedName>
</protein>
<accession>A0A0A9HCR4</accession>
<reference evidence="2" key="1">
    <citation type="submission" date="2014-09" db="EMBL/GenBank/DDBJ databases">
        <authorList>
            <person name="Magalhaes I.L.F."/>
            <person name="Oliveira U."/>
            <person name="Santos F.R."/>
            <person name="Vidigal T.H.D.A."/>
            <person name="Brescovit A.D."/>
            <person name="Santos A.J."/>
        </authorList>
    </citation>
    <scope>NUCLEOTIDE SEQUENCE</scope>
    <source>
        <tissue evidence="2">Shoot tissue taken approximately 20 cm above the soil surface</tissue>
    </source>
</reference>
<sequence length="41" mass="4438">MCHHWACSNASAQAVSFHQESSSLGPDSDFLSESSEAVLKR</sequence>
<evidence type="ECO:0000313" key="2">
    <source>
        <dbReference type="EMBL" id="JAE30698.1"/>
    </source>
</evidence>
<dbReference type="EMBL" id="GBRH01167198">
    <property type="protein sequence ID" value="JAE30698.1"/>
    <property type="molecule type" value="Transcribed_RNA"/>
</dbReference>
<organism evidence="2">
    <name type="scientific">Arundo donax</name>
    <name type="common">Giant reed</name>
    <name type="synonym">Donax arundinaceus</name>
    <dbReference type="NCBI Taxonomy" id="35708"/>
    <lineage>
        <taxon>Eukaryota</taxon>
        <taxon>Viridiplantae</taxon>
        <taxon>Streptophyta</taxon>
        <taxon>Embryophyta</taxon>
        <taxon>Tracheophyta</taxon>
        <taxon>Spermatophyta</taxon>
        <taxon>Magnoliopsida</taxon>
        <taxon>Liliopsida</taxon>
        <taxon>Poales</taxon>
        <taxon>Poaceae</taxon>
        <taxon>PACMAD clade</taxon>
        <taxon>Arundinoideae</taxon>
        <taxon>Arundineae</taxon>
        <taxon>Arundo</taxon>
    </lineage>
</organism>
<dbReference type="AlphaFoldDB" id="A0A0A9HCR4"/>
<feature type="compositionally biased region" description="Polar residues" evidence="1">
    <location>
        <begin position="18"/>
        <end position="35"/>
    </location>
</feature>
<feature type="region of interest" description="Disordered" evidence="1">
    <location>
        <begin position="18"/>
        <end position="41"/>
    </location>
</feature>
<evidence type="ECO:0000256" key="1">
    <source>
        <dbReference type="SAM" id="MobiDB-lite"/>
    </source>
</evidence>
<reference evidence="2" key="2">
    <citation type="journal article" date="2015" name="Data Brief">
        <title>Shoot transcriptome of the giant reed, Arundo donax.</title>
        <authorList>
            <person name="Barrero R.A."/>
            <person name="Guerrero F.D."/>
            <person name="Moolhuijzen P."/>
            <person name="Goolsby J.A."/>
            <person name="Tidwell J."/>
            <person name="Bellgard S.E."/>
            <person name="Bellgard M.I."/>
        </authorList>
    </citation>
    <scope>NUCLEOTIDE SEQUENCE</scope>
    <source>
        <tissue evidence="2">Shoot tissue taken approximately 20 cm above the soil surface</tissue>
    </source>
</reference>
<proteinExistence type="predicted"/>
<name>A0A0A9HCR4_ARUDO</name>